<dbReference type="SMART" id="SM00409">
    <property type="entry name" value="IG"/>
    <property type="match status" value="1"/>
</dbReference>
<dbReference type="InterPro" id="IPR013783">
    <property type="entry name" value="Ig-like_fold"/>
</dbReference>
<keyword evidence="2" id="KW-1015">Disulfide bond</keyword>
<dbReference type="PROSITE" id="PS50853">
    <property type="entry name" value="FN3"/>
    <property type="match status" value="1"/>
</dbReference>
<dbReference type="GO" id="GO:0098609">
    <property type="term" value="P:cell-cell adhesion"/>
    <property type="evidence" value="ECO:0007669"/>
    <property type="project" value="TreeGrafter"/>
</dbReference>
<dbReference type="STRING" id="307972.A0A2G8KPN9"/>
<dbReference type="SUPFAM" id="SSF49265">
    <property type="entry name" value="Fibronectin type III"/>
    <property type="match status" value="1"/>
</dbReference>
<evidence type="ECO:0000256" key="2">
    <source>
        <dbReference type="ARBA" id="ARBA00023157"/>
    </source>
</evidence>
<evidence type="ECO:0000256" key="1">
    <source>
        <dbReference type="ARBA" id="ARBA00022737"/>
    </source>
</evidence>
<dbReference type="Pfam" id="PF00041">
    <property type="entry name" value="fn3"/>
    <property type="match status" value="1"/>
</dbReference>
<dbReference type="SMART" id="SM00408">
    <property type="entry name" value="IGc2"/>
    <property type="match status" value="1"/>
</dbReference>
<gene>
    <name evidence="6" type="ORF">BSL78_13183</name>
</gene>
<dbReference type="OrthoDB" id="6152037at2759"/>
<dbReference type="FunFam" id="2.60.40.10:FF:000032">
    <property type="entry name" value="palladin isoform X1"/>
    <property type="match status" value="1"/>
</dbReference>
<dbReference type="PANTHER" id="PTHR44170">
    <property type="entry name" value="PROTEIN SIDEKICK"/>
    <property type="match status" value="1"/>
</dbReference>
<feature type="domain" description="Ig-like" evidence="4">
    <location>
        <begin position="50"/>
        <end position="137"/>
    </location>
</feature>
<evidence type="ECO:0000259" key="4">
    <source>
        <dbReference type="PROSITE" id="PS50835"/>
    </source>
</evidence>
<dbReference type="PANTHER" id="PTHR44170:SF6">
    <property type="entry name" value="CONTACTIN"/>
    <property type="match status" value="1"/>
</dbReference>
<dbReference type="InterPro" id="IPR013098">
    <property type="entry name" value="Ig_I-set"/>
</dbReference>
<dbReference type="CDD" id="cd00096">
    <property type="entry name" value="Ig"/>
    <property type="match status" value="1"/>
</dbReference>
<dbReference type="Pfam" id="PF07679">
    <property type="entry name" value="I-set"/>
    <property type="match status" value="1"/>
</dbReference>
<organism evidence="6 7">
    <name type="scientific">Stichopus japonicus</name>
    <name type="common">Sea cucumber</name>
    <dbReference type="NCBI Taxonomy" id="307972"/>
    <lineage>
        <taxon>Eukaryota</taxon>
        <taxon>Metazoa</taxon>
        <taxon>Echinodermata</taxon>
        <taxon>Eleutherozoa</taxon>
        <taxon>Echinozoa</taxon>
        <taxon>Holothuroidea</taxon>
        <taxon>Aspidochirotacea</taxon>
        <taxon>Aspidochirotida</taxon>
        <taxon>Stichopodidae</taxon>
        <taxon>Apostichopus</taxon>
    </lineage>
</organism>
<evidence type="ECO:0000259" key="5">
    <source>
        <dbReference type="PROSITE" id="PS50853"/>
    </source>
</evidence>
<dbReference type="AlphaFoldDB" id="A0A2G8KPN9"/>
<evidence type="ECO:0000313" key="6">
    <source>
        <dbReference type="EMBL" id="PIK49976.1"/>
    </source>
</evidence>
<keyword evidence="3" id="KW-0393">Immunoglobulin domain</keyword>
<dbReference type="SMART" id="SM00060">
    <property type="entry name" value="FN3"/>
    <property type="match status" value="1"/>
</dbReference>
<sequence length="286" mass="31712">MDGVNYIGRNNLFFINLQLEDSGTYICSVTNKETALSVLAKARLSVYEPPTIQRSDLEDILDITVGSIARFSCKVSGIPRPTVTWFYQGQPIDPRDRLSIQDNNDLVINGVRAMDRGIYQCMAVNAAGSDMANALLEPSDVVNEPNSPQFLRVNYTTATSIKVVWDPPAAVSNFVLLCTLSGAWREEALPVDQNCRSFVIENLKPFTNYVVYALSWSSEGPSSPSNRVYPQTKEAVPRAAPDFFAGSSSQNSIKVAWRELSFLARNGVIINYIISYTAEDEVRVTF</sequence>
<dbReference type="InterPro" id="IPR036179">
    <property type="entry name" value="Ig-like_dom_sf"/>
</dbReference>
<protein>
    <submittedName>
        <fullName evidence="6">Protogenin</fullName>
    </submittedName>
</protein>
<dbReference type="CDD" id="cd00063">
    <property type="entry name" value="FN3"/>
    <property type="match status" value="1"/>
</dbReference>
<dbReference type="InterPro" id="IPR003599">
    <property type="entry name" value="Ig_sub"/>
</dbReference>
<evidence type="ECO:0000256" key="3">
    <source>
        <dbReference type="ARBA" id="ARBA00023319"/>
    </source>
</evidence>
<dbReference type="SUPFAM" id="SSF48726">
    <property type="entry name" value="Immunoglobulin"/>
    <property type="match status" value="2"/>
</dbReference>
<dbReference type="Gene3D" id="2.60.40.10">
    <property type="entry name" value="Immunoglobulins"/>
    <property type="match status" value="4"/>
</dbReference>
<dbReference type="GO" id="GO:0016020">
    <property type="term" value="C:membrane"/>
    <property type="evidence" value="ECO:0007669"/>
    <property type="project" value="UniProtKB-SubCell"/>
</dbReference>
<dbReference type="InterPro" id="IPR036116">
    <property type="entry name" value="FN3_sf"/>
</dbReference>
<reference evidence="6 7" key="1">
    <citation type="journal article" date="2017" name="PLoS Biol.">
        <title>The sea cucumber genome provides insights into morphological evolution and visceral regeneration.</title>
        <authorList>
            <person name="Zhang X."/>
            <person name="Sun L."/>
            <person name="Yuan J."/>
            <person name="Sun Y."/>
            <person name="Gao Y."/>
            <person name="Zhang L."/>
            <person name="Li S."/>
            <person name="Dai H."/>
            <person name="Hamel J.F."/>
            <person name="Liu C."/>
            <person name="Yu Y."/>
            <person name="Liu S."/>
            <person name="Lin W."/>
            <person name="Guo K."/>
            <person name="Jin S."/>
            <person name="Xu P."/>
            <person name="Storey K.B."/>
            <person name="Huan P."/>
            <person name="Zhang T."/>
            <person name="Zhou Y."/>
            <person name="Zhang J."/>
            <person name="Lin C."/>
            <person name="Li X."/>
            <person name="Xing L."/>
            <person name="Huo D."/>
            <person name="Sun M."/>
            <person name="Wang L."/>
            <person name="Mercier A."/>
            <person name="Li F."/>
            <person name="Yang H."/>
            <person name="Xiang J."/>
        </authorList>
    </citation>
    <scope>NUCLEOTIDE SEQUENCE [LARGE SCALE GENOMIC DNA]</scope>
    <source>
        <strain evidence="6">Shaxun</strain>
        <tissue evidence="6">Muscle</tissue>
    </source>
</reference>
<dbReference type="PROSITE" id="PS50835">
    <property type="entry name" value="IG_LIKE"/>
    <property type="match status" value="1"/>
</dbReference>
<keyword evidence="1" id="KW-0677">Repeat</keyword>
<dbReference type="InterPro" id="IPR003961">
    <property type="entry name" value="FN3_dom"/>
</dbReference>
<proteinExistence type="predicted"/>
<keyword evidence="7" id="KW-1185">Reference proteome</keyword>
<name>A0A2G8KPN9_STIJA</name>
<comment type="caution">
    <text evidence="6">The sequence shown here is derived from an EMBL/GenBank/DDBJ whole genome shotgun (WGS) entry which is preliminary data.</text>
</comment>
<dbReference type="Proteomes" id="UP000230750">
    <property type="component" value="Unassembled WGS sequence"/>
</dbReference>
<feature type="domain" description="Fibronectin type-III" evidence="5">
    <location>
        <begin position="147"/>
        <end position="235"/>
    </location>
</feature>
<evidence type="ECO:0000313" key="7">
    <source>
        <dbReference type="Proteomes" id="UP000230750"/>
    </source>
</evidence>
<dbReference type="EMBL" id="MRZV01000440">
    <property type="protein sequence ID" value="PIK49976.1"/>
    <property type="molecule type" value="Genomic_DNA"/>
</dbReference>
<dbReference type="InterPro" id="IPR007110">
    <property type="entry name" value="Ig-like_dom"/>
</dbReference>
<dbReference type="InterPro" id="IPR003598">
    <property type="entry name" value="Ig_sub2"/>
</dbReference>
<accession>A0A2G8KPN9</accession>